<evidence type="ECO:0000256" key="4">
    <source>
        <dbReference type="ARBA" id="ARBA00023136"/>
    </source>
</evidence>
<gene>
    <name evidence="6" type="ORF">BN1708_004943</name>
</gene>
<feature type="transmembrane region" description="Helical" evidence="5">
    <location>
        <begin position="204"/>
        <end position="221"/>
    </location>
</feature>
<name>A0A0G4M5S0_VERLO</name>
<dbReference type="STRING" id="100787.A0A0G4M5S0"/>
<keyword evidence="3 5" id="KW-1133">Transmembrane helix</keyword>
<feature type="transmembrane region" description="Helical" evidence="5">
    <location>
        <begin position="24"/>
        <end position="42"/>
    </location>
</feature>
<feature type="transmembrane region" description="Helical" evidence="5">
    <location>
        <begin position="54"/>
        <end position="75"/>
    </location>
</feature>
<keyword evidence="4 5" id="KW-0472">Membrane</keyword>
<evidence type="ECO:0000256" key="5">
    <source>
        <dbReference type="SAM" id="Phobius"/>
    </source>
</evidence>
<evidence type="ECO:0000256" key="3">
    <source>
        <dbReference type="ARBA" id="ARBA00022989"/>
    </source>
</evidence>
<keyword evidence="7" id="KW-1185">Reference proteome</keyword>
<dbReference type="InterPro" id="IPR007568">
    <property type="entry name" value="RTA1"/>
</dbReference>
<reference evidence="6 7" key="1">
    <citation type="submission" date="2015-05" db="EMBL/GenBank/DDBJ databases">
        <authorList>
            <person name="Wang D.B."/>
            <person name="Wang M."/>
        </authorList>
    </citation>
    <scope>NUCLEOTIDE SEQUENCE [LARGE SCALE GENOMIC DNA]</scope>
    <source>
        <strain evidence="6">VL1</strain>
    </source>
</reference>
<sequence length="339" mass="38209">MSDGRYELTQPVEGSYYFFAPNKGAAIFSTIAFATSCMLHLWQCYHYKFFKVTGLFVFCNLLFVAGFALRIYGAWHYDNLAPFIASICLVYASPPLLELANYHILGRILYYAPYHSPLHPGRVLSTFAFLSGLIEMLNGWGASYTANVDLPGASQATGHALMKMSLVLQLVVAGLFLTLAVVFHRRCVAAGLGGARQIKSPLRTLYVSVGLITARTVFRLVEHFGFEGIQWEGLDPADVPAVIRYEWFFYVFEASLMLGNTFMWNWRHPRRYLPAKCNVYLARDGVTEVEGPGWKDDRVWLLTVIDPFDVGGCLRGRHAQDKFWERDGIEGVRQTKGSV</sequence>
<evidence type="ECO:0000313" key="7">
    <source>
        <dbReference type="Proteomes" id="UP000044602"/>
    </source>
</evidence>
<evidence type="ECO:0008006" key="8">
    <source>
        <dbReference type="Google" id="ProtNLM"/>
    </source>
</evidence>
<evidence type="ECO:0000313" key="6">
    <source>
        <dbReference type="EMBL" id="CRK29280.1"/>
    </source>
</evidence>
<dbReference type="PANTHER" id="PTHR31465">
    <property type="entry name" value="PROTEIN RTA1-RELATED"/>
    <property type="match status" value="1"/>
</dbReference>
<comment type="subcellular location">
    <subcellularLocation>
        <location evidence="1">Membrane</location>
        <topology evidence="1">Multi-pass membrane protein</topology>
    </subcellularLocation>
</comment>
<protein>
    <recommendedName>
        <fullName evidence="8">RTA1 domain protein</fullName>
    </recommendedName>
</protein>
<proteinExistence type="predicted"/>
<evidence type="ECO:0000256" key="1">
    <source>
        <dbReference type="ARBA" id="ARBA00004141"/>
    </source>
</evidence>
<accession>A0A0G4M5S0</accession>
<feature type="transmembrane region" description="Helical" evidence="5">
    <location>
        <begin position="161"/>
        <end position="183"/>
    </location>
</feature>
<dbReference type="EMBL" id="CVQH01021084">
    <property type="protein sequence ID" value="CRK29280.1"/>
    <property type="molecule type" value="Genomic_DNA"/>
</dbReference>
<organism evidence="6 7">
    <name type="scientific">Verticillium longisporum</name>
    <name type="common">Verticillium dahliae var. longisporum</name>
    <dbReference type="NCBI Taxonomy" id="100787"/>
    <lineage>
        <taxon>Eukaryota</taxon>
        <taxon>Fungi</taxon>
        <taxon>Dikarya</taxon>
        <taxon>Ascomycota</taxon>
        <taxon>Pezizomycotina</taxon>
        <taxon>Sordariomycetes</taxon>
        <taxon>Hypocreomycetidae</taxon>
        <taxon>Glomerellales</taxon>
        <taxon>Plectosphaerellaceae</taxon>
        <taxon>Verticillium</taxon>
    </lineage>
</organism>
<feature type="transmembrane region" description="Helical" evidence="5">
    <location>
        <begin position="247"/>
        <end position="266"/>
    </location>
</feature>
<evidence type="ECO:0000256" key="2">
    <source>
        <dbReference type="ARBA" id="ARBA00022692"/>
    </source>
</evidence>
<dbReference type="Pfam" id="PF04479">
    <property type="entry name" value="RTA1"/>
    <property type="match status" value="1"/>
</dbReference>
<dbReference type="AlphaFoldDB" id="A0A0G4M5S0"/>
<feature type="transmembrane region" description="Helical" evidence="5">
    <location>
        <begin position="81"/>
        <end position="102"/>
    </location>
</feature>
<feature type="transmembrane region" description="Helical" evidence="5">
    <location>
        <begin position="123"/>
        <end position="141"/>
    </location>
</feature>
<dbReference type="GO" id="GO:0016020">
    <property type="term" value="C:membrane"/>
    <property type="evidence" value="ECO:0007669"/>
    <property type="project" value="UniProtKB-SubCell"/>
</dbReference>
<dbReference type="PANTHER" id="PTHR31465:SF13">
    <property type="entry name" value="RTA1 DOMAIN PROTEIN-RELATED"/>
    <property type="match status" value="1"/>
</dbReference>
<keyword evidence="2 5" id="KW-0812">Transmembrane</keyword>
<dbReference type="Proteomes" id="UP000044602">
    <property type="component" value="Unassembled WGS sequence"/>
</dbReference>